<keyword evidence="2" id="KW-1185">Reference proteome</keyword>
<name>A0ABS6E9C4_9FIRM</name>
<organism evidence="1 2">
    <name type="scientific">Tissierella simiarum</name>
    <dbReference type="NCBI Taxonomy" id="2841534"/>
    <lineage>
        <taxon>Bacteria</taxon>
        <taxon>Bacillati</taxon>
        <taxon>Bacillota</taxon>
        <taxon>Tissierellia</taxon>
        <taxon>Tissierellales</taxon>
        <taxon>Tissierellaceae</taxon>
        <taxon>Tissierella</taxon>
    </lineage>
</organism>
<dbReference type="EMBL" id="JAHLPM010000016">
    <property type="protein sequence ID" value="MBU5439530.1"/>
    <property type="molecule type" value="Genomic_DNA"/>
</dbReference>
<protein>
    <submittedName>
        <fullName evidence="1">Uncharacterized protein</fullName>
    </submittedName>
</protein>
<evidence type="ECO:0000313" key="1">
    <source>
        <dbReference type="EMBL" id="MBU5439530.1"/>
    </source>
</evidence>
<comment type="caution">
    <text evidence="1">The sequence shown here is derived from an EMBL/GenBank/DDBJ whole genome shotgun (WGS) entry which is preliminary data.</text>
</comment>
<proteinExistence type="predicted"/>
<accession>A0ABS6E9C4</accession>
<gene>
    <name evidence="1" type="ORF">KQI42_16055</name>
</gene>
<sequence length="29" mass="3069">MSVNLPKYKLIALIGISGSGKSTFAMDIL</sequence>
<dbReference type="Proteomes" id="UP000749471">
    <property type="component" value="Unassembled WGS sequence"/>
</dbReference>
<evidence type="ECO:0000313" key="2">
    <source>
        <dbReference type="Proteomes" id="UP000749471"/>
    </source>
</evidence>
<dbReference type="RefSeq" id="WP_216521239.1">
    <property type="nucleotide sequence ID" value="NZ_JAHLPM010000016.1"/>
</dbReference>
<reference evidence="1 2" key="1">
    <citation type="submission" date="2021-06" db="EMBL/GenBank/DDBJ databases">
        <authorList>
            <person name="Sun Q."/>
            <person name="Li D."/>
        </authorList>
    </citation>
    <scope>NUCLEOTIDE SEQUENCE [LARGE SCALE GENOMIC DNA]</scope>
    <source>
        <strain evidence="1 2">MSJ-40</strain>
    </source>
</reference>